<dbReference type="AlphaFoldDB" id="A0A8J2P9C5"/>
<dbReference type="SFLD" id="SFLDG01205">
    <property type="entry name" value="AMPS.1"/>
    <property type="match status" value="1"/>
</dbReference>
<feature type="domain" description="GST N-terminal" evidence="5">
    <location>
        <begin position="2"/>
        <end position="82"/>
    </location>
</feature>
<organism evidence="7 8">
    <name type="scientific">Allacma fusca</name>
    <dbReference type="NCBI Taxonomy" id="39272"/>
    <lineage>
        <taxon>Eukaryota</taxon>
        <taxon>Metazoa</taxon>
        <taxon>Ecdysozoa</taxon>
        <taxon>Arthropoda</taxon>
        <taxon>Hexapoda</taxon>
        <taxon>Collembola</taxon>
        <taxon>Symphypleona</taxon>
        <taxon>Sminthuridae</taxon>
        <taxon>Allacma</taxon>
    </lineage>
</organism>
<comment type="similarity">
    <text evidence="3">Belongs to the GST superfamily. Sigma family.</text>
</comment>
<protein>
    <recommendedName>
        <fullName evidence="1">glutathione transferase</fullName>
        <ecNumber evidence="1">2.5.1.18</ecNumber>
    </recommendedName>
</protein>
<evidence type="ECO:0000259" key="6">
    <source>
        <dbReference type="PROSITE" id="PS50405"/>
    </source>
</evidence>
<evidence type="ECO:0000256" key="3">
    <source>
        <dbReference type="ARBA" id="ARBA00038317"/>
    </source>
</evidence>
<evidence type="ECO:0000313" key="7">
    <source>
        <dbReference type="EMBL" id="CAG7819626.1"/>
    </source>
</evidence>
<gene>
    <name evidence="7" type="ORF">AFUS01_LOCUS30059</name>
</gene>
<dbReference type="InterPro" id="IPR010987">
    <property type="entry name" value="Glutathione-S-Trfase_C-like"/>
</dbReference>
<dbReference type="PANTHER" id="PTHR11571:SF224">
    <property type="entry name" value="HEMATOPOIETIC PROSTAGLANDIN D SYNTHASE"/>
    <property type="match status" value="1"/>
</dbReference>
<dbReference type="CDD" id="cd03192">
    <property type="entry name" value="GST_C_Sigma_like"/>
    <property type="match status" value="1"/>
</dbReference>
<dbReference type="GO" id="GO:0006749">
    <property type="term" value="P:glutathione metabolic process"/>
    <property type="evidence" value="ECO:0007669"/>
    <property type="project" value="TreeGrafter"/>
</dbReference>
<evidence type="ECO:0000256" key="2">
    <source>
        <dbReference type="ARBA" id="ARBA00022679"/>
    </source>
</evidence>
<dbReference type="EC" id="2.5.1.18" evidence="1"/>
<dbReference type="Pfam" id="PF14497">
    <property type="entry name" value="GST_C_3"/>
    <property type="match status" value="1"/>
</dbReference>
<name>A0A8J2P9C5_9HEXA</name>
<feature type="domain" description="GST C-terminal" evidence="6">
    <location>
        <begin position="84"/>
        <end position="207"/>
    </location>
</feature>
<comment type="catalytic activity">
    <reaction evidence="4">
        <text>RX + glutathione = an S-substituted glutathione + a halide anion + H(+)</text>
        <dbReference type="Rhea" id="RHEA:16437"/>
        <dbReference type="ChEBI" id="CHEBI:15378"/>
        <dbReference type="ChEBI" id="CHEBI:16042"/>
        <dbReference type="ChEBI" id="CHEBI:17792"/>
        <dbReference type="ChEBI" id="CHEBI:57925"/>
        <dbReference type="ChEBI" id="CHEBI:90779"/>
        <dbReference type="EC" id="2.5.1.18"/>
    </reaction>
</comment>
<dbReference type="PROSITE" id="PS50404">
    <property type="entry name" value="GST_NTER"/>
    <property type="match status" value="1"/>
</dbReference>
<comment type="caution">
    <text evidence="7">The sequence shown here is derived from an EMBL/GenBank/DDBJ whole genome shotgun (WGS) entry which is preliminary data.</text>
</comment>
<proteinExistence type="inferred from homology"/>
<evidence type="ECO:0000256" key="4">
    <source>
        <dbReference type="ARBA" id="ARBA00047960"/>
    </source>
</evidence>
<dbReference type="Proteomes" id="UP000708208">
    <property type="component" value="Unassembled WGS sequence"/>
</dbReference>
<dbReference type="PROSITE" id="PS50405">
    <property type="entry name" value="GST_CTER"/>
    <property type="match status" value="1"/>
</dbReference>
<dbReference type="InterPro" id="IPR004046">
    <property type="entry name" value="GST_C"/>
</dbReference>
<dbReference type="Pfam" id="PF02798">
    <property type="entry name" value="GST_N"/>
    <property type="match status" value="1"/>
</dbReference>
<dbReference type="InterPro" id="IPR040079">
    <property type="entry name" value="Glutathione_S-Trfase"/>
</dbReference>
<dbReference type="SFLD" id="SFLDG00363">
    <property type="entry name" value="AMPS_(cytGST):_Alpha-__Mu-__Pi"/>
    <property type="match status" value="1"/>
</dbReference>
<dbReference type="FunFam" id="3.40.30.10:FF:000258">
    <property type="entry name" value="Glutathione S-transferase"/>
    <property type="match status" value="1"/>
</dbReference>
<sequence>MPQYKLTYFDLAALVEPIRWVFKIAGVDFEDERIPREDWEEKYKLNGRFPMEQVPILEIDGEVYTQSGAILRYLAKKYGLVTGDELLDLKVDQADQLVIDGFNEYAKWVREKDPERQANQKAHMVKTALRLILTQLQGIVTASGGDFVAGSKLTYADLSIANWFNIWANHIDPEIPTKYPRLSEHNKAVLAVPQIKAWIEVRPKTPV</sequence>
<dbReference type="GO" id="GO:0004364">
    <property type="term" value="F:glutathione transferase activity"/>
    <property type="evidence" value="ECO:0007669"/>
    <property type="project" value="UniProtKB-EC"/>
</dbReference>
<dbReference type="OrthoDB" id="414243at2759"/>
<keyword evidence="8" id="KW-1185">Reference proteome</keyword>
<accession>A0A8J2P9C5</accession>
<evidence type="ECO:0000259" key="5">
    <source>
        <dbReference type="PROSITE" id="PS50404"/>
    </source>
</evidence>
<keyword evidence="2" id="KW-0808">Transferase</keyword>
<dbReference type="InterPro" id="IPR050213">
    <property type="entry name" value="GST_superfamily"/>
</dbReference>
<dbReference type="CDD" id="cd03039">
    <property type="entry name" value="GST_N_Sigma_like"/>
    <property type="match status" value="1"/>
</dbReference>
<dbReference type="SFLD" id="SFLDS00019">
    <property type="entry name" value="Glutathione_Transferase_(cytos"/>
    <property type="match status" value="1"/>
</dbReference>
<dbReference type="EMBL" id="CAJVCH010454923">
    <property type="protein sequence ID" value="CAG7819626.1"/>
    <property type="molecule type" value="Genomic_DNA"/>
</dbReference>
<evidence type="ECO:0000313" key="8">
    <source>
        <dbReference type="Proteomes" id="UP000708208"/>
    </source>
</evidence>
<evidence type="ECO:0000256" key="1">
    <source>
        <dbReference type="ARBA" id="ARBA00012452"/>
    </source>
</evidence>
<dbReference type="InterPro" id="IPR004045">
    <property type="entry name" value="Glutathione_S-Trfase_N"/>
</dbReference>
<reference evidence="7" key="1">
    <citation type="submission" date="2021-06" db="EMBL/GenBank/DDBJ databases">
        <authorList>
            <person name="Hodson N. C."/>
            <person name="Mongue J. A."/>
            <person name="Jaron S. K."/>
        </authorList>
    </citation>
    <scope>NUCLEOTIDE SEQUENCE</scope>
</reference>
<dbReference type="PANTHER" id="PTHR11571">
    <property type="entry name" value="GLUTATHIONE S-TRANSFERASE"/>
    <property type="match status" value="1"/>
</dbReference>